<feature type="compositionally biased region" description="Low complexity" evidence="2">
    <location>
        <begin position="57"/>
        <end position="72"/>
    </location>
</feature>
<protein>
    <submittedName>
        <fullName evidence="3">DUF1631 family protein</fullName>
    </submittedName>
</protein>
<sequence>MTKDSVSSNDEVILKTDKQTIQAQLIEKYLVNQSQDSSDEQDVALFTEELRHLISQQIVQQQSPQSPDDTSSLENSDDLITDLNDTSTFHIKLQKYLQQRFTKKSFEISASRQNLIELVDNLFEFALKEKSIKPNIREIILQIKPIYLLLLLQSPEAITLTAHPAKSLLDDVAKVGLLWDESSPNAALILQQLQNVLDQLQQAALSDRSLEMTFASNAQLIKAFADNLAKRAEIFEKRIREAEEGKAKAELANLQSQSALNKLTCKKNIPEFILQMLLNAWQHIIFLDILKAEKNDSRDALFIAKALIVSIQSISDIEEFSKFIELQEVLLKWLRNKLEKTSYSFTEIDAFFAALDKRHSELISQIKLKLEQGPKEEILRLKPTTPFNETADATITQSGTTLTNDDIAIDEMTVEQWVEYRFQLIPEEAIQPADTLSPKSRQQKDLEASIKRIQLLKPGDWLVIEQPEKRIRCKLASYIDSADKYILVNGSGNKITEFTTEDLALAYKNKTIKIVGNKPLFEQAYESIFGNLLQRFKEEDAAQKKLAHLKAQESKRQAEKLAAQQAAAAQLQSQQQGNIQQADAQQVTKPTSNHQVTSAKITTTQSRNIQPENVKQENQLSTTEAQSKNVKTTIQSNIQKSALDNANRSNANLIKTPIPSKELTEQQIDNITKLAVGSWVEIFIKDKFKKCRLAAKISASDKFIFTDRSGIKIKECNTEELKSIYRLGELKLDEQNDLFDQALASVISNLRNLKADN</sequence>
<feature type="coiled-coil region" evidence="1">
    <location>
        <begin position="225"/>
        <end position="252"/>
    </location>
</feature>
<reference evidence="3 4" key="1">
    <citation type="submission" date="2024-06" db="EMBL/GenBank/DDBJ databases">
        <authorList>
            <person name="Li F."/>
        </authorList>
    </citation>
    <scope>NUCLEOTIDE SEQUENCE [LARGE SCALE GENOMIC DNA]</scope>
    <source>
        <strain evidence="3 4">GXAS 311</strain>
    </source>
</reference>
<evidence type="ECO:0000313" key="3">
    <source>
        <dbReference type="EMBL" id="MET1254363.1"/>
    </source>
</evidence>
<accession>A0ABV2BRJ7</accession>
<evidence type="ECO:0000256" key="1">
    <source>
        <dbReference type="SAM" id="Coils"/>
    </source>
</evidence>
<dbReference type="InterPro" id="IPR012434">
    <property type="entry name" value="DUF1631"/>
</dbReference>
<name>A0ABV2BRJ7_9GAMM</name>
<dbReference type="EMBL" id="JBEVCJ010000003">
    <property type="protein sequence ID" value="MET1254363.1"/>
    <property type="molecule type" value="Genomic_DNA"/>
</dbReference>
<dbReference type="Pfam" id="PF07793">
    <property type="entry name" value="DUF1631"/>
    <property type="match status" value="2"/>
</dbReference>
<organism evidence="3 4">
    <name type="scientific">Aliikangiella maris</name>
    <dbReference type="NCBI Taxonomy" id="3162458"/>
    <lineage>
        <taxon>Bacteria</taxon>
        <taxon>Pseudomonadati</taxon>
        <taxon>Pseudomonadota</taxon>
        <taxon>Gammaproteobacteria</taxon>
        <taxon>Oceanospirillales</taxon>
        <taxon>Pleioneaceae</taxon>
        <taxon>Aliikangiella</taxon>
    </lineage>
</organism>
<feature type="region of interest" description="Disordered" evidence="2">
    <location>
        <begin position="581"/>
        <end position="632"/>
    </location>
</feature>
<gene>
    <name evidence="3" type="ORF">ABVT43_04400</name>
</gene>
<feature type="region of interest" description="Disordered" evidence="2">
    <location>
        <begin position="57"/>
        <end position="77"/>
    </location>
</feature>
<comment type="caution">
    <text evidence="3">The sequence shown here is derived from an EMBL/GenBank/DDBJ whole genome shotgun (WGS) entry which is preliminary data.</text>
</comment>
<feature type="compositionally biased region" description="Polar residues" evidence="2">
    <location>
        <begin position="587"/>
        <end position="632"/>
    </location>
</feature>
<dbReference type="Proteomes" id="UP001548189">
    <property type="component" value="Unassembled WGS sequence"/>
</dbReference>
<evidence type="ECO:0000313" key="4">
    <source>
        <dbReference type="Proteomes" id="UP001548189"/>
    </source>
</evidence>
<keyword evidence="1" id="KW-0175">Coiled coil</keyword>
<dbReference type="RefSeq" id="WP_353873922.1">
    <property type="nucleotide sequence ID" value="NZ_JBEVCJ010000003.1"/>
</dbReference>
<evidence type="ECO:0000256" key="2">
    <source>
        <dbReference type="SAM" id="MobiDB-lite"/>
    </source>
</evidence>
<keyword evidence="4" id="KW-1185">Reference proteome</keyword>
<proteinExistence type="predicted"/>